<name>A0A1B6LTX0_9HEMI</name>
<feature type="region of interest" description="Disordered" evidence="1">
    <location>
        <begin position="353"/>
        <end position="382"/>
    </location>
</feature>
<evidence type="ECO:0000313" key="2">
    <source>
        <dbReference type="EMBL" id="JAT27120.1"/>
    </source>
</evidence>
<gene>
    <name evidence="2" type="ORF">g.5</name>
</gene>
<sequence>MEEMILEGGEIGEPQLTYWKPSPKPAIVPPFTAPNPSYSYIRPFHRPLTPSLSGYQPPPYLLPYPHYVYNQQQPCIGYEGERRRMPQSSQVNPESLLNALSSSNSANDQDGQTATDSPIHDEVTRAAKTLFSKRNRTLMHWLKPNISKNQLKVDVNATWDCLPQCEKVFYISQVLGKFAPHTTSLMVNPQLEPTKTESLGCIVTNERRDLNEKTNLSSDSACSSDLARARTQPKPKVRRTVVRNKVEQRPQKRKVECSSEDEVSCDSGMVMDREITEKPVAEVKIKRKYSKRKPKTGIEEEKLVEECSNNNNCSPLPVKVSDIKKEIVLEPEEPPVRREKRKYIKRKLVRKKYKKREPKNKTINESPQEATVSSTVEPEQPGEDMDIWIELSNDADLNKEIEEFRLLEDEVDNFWDNIDDPNNLFIELEIE</sequence>
<feature type="region of interest" description="Disordered" evidence="1">
    <location>
        <begin position="212"/>
        <end position="236"/>
    </location>
</feature>
<accession>A0A1B6LTX0</accession>
<protein>
    <submittedName>
        <fullName evidence="2">Uncharacterized protein</fullName>
    </submittedName>
</protein>
<dbReference type="EMBL" id="GEBQ01012857">
    <property type="protein sequence ID" value="JAT27120.1"/>
    <property type="molecule type" value="Transcribed_RNA"/>
</dbReference>
<proteinExistence type="predicted"/>
<feature type="region of interest" description="Disordered" evidence="1">
    <location>
        <begin position="100"/>
        <end position="121"/>
    </location>
</feature>
<evidence type="ECO:0000256" key="1">
    <source>
        <dbReference type="SAM" id="MobiDB-lite"/>
    </source>
</evidence>
<feature type="compositionally biased region" description="Polar residues" evidence="1">
    <location>
        <begin position="363"/>
        <end position="377"/>
    </location>
</feature>
<dbReference type="AlphaFoldDB" id="A0A1B6LTX0"/>
<feature type="compositionally biased region" description="Low complexity" evidence="1">
    <location>
        <begin position="216"/>
        <end position="230"/>
    </location>
</feature>
<reference evidence="2" key="1">
    <citation type="submission" date="2015-11" db="EMBL/GenBank/DDBJ databases">
        <title>De novo transcriptome assembly of four potential Pierce s Disease insect vectors from Arizona vineyards.</title>
        <authorList>
            <person name="Tassone E.E."/>
        </authorList>
    </citation>
    <scope>NUCLEOTIDE SEQUENCE</scope>
</reference>
<organism evidence="2">
    <name type="scientific">Graphocephala atropunctata</name>
    <dbReference type="NCBI Taxonomy" id="36148"/>
    <lineage>
        <taxon>Eukaryota</taxon>
        <taxon>Metazoa</taxon>
        <taxon>Ecdysozoa</taxon>
        <taxon>Arthropoda</taxon>
        <taxon>Hexapoda</taxon>
        <taxon>Insecta</taxon>
        <taxon>Pterygota</taxon>
        <taxon>Neoptera</taxon>
        <taxon>Paraneoptera</taxon>
        <taxon>Hemiptera</taxon>
        <taxon>Auchenorrhyncha</taxon>
        <taxon>Membracoidea</taxon>
        <taxon>Cicadellidae</taxon>
        <taxon>Cicadellinae</taxon>
        <taxon>Cicadellini</taxon>
        <taxon>Graphocephala</taxon>
    </lineage>
</organism>